<dbReference type="Proteomes" id="UP000467840">
    <property type="component" value="Chromosome 8"/>
</dbReference>
<organism evidence="12 13">
    <name type="scientific">Hevea brasiliensis</name>
    <name type="common">Para rubber tree</name>
    <name type="synonym">Siphonia brasiliensis</name>
    <dbReference type="NCBI Taxonomy" id="3981"/>
    <lineage>
        <taxon>Eukaryota</taxon>
        <taxon>Viridiplantae</taxon>
        <taxon>Streptophyta</taxon>
        <taxon>Embryophyta</taxon>
        <taxon>Tracheophyta</taxon>
        <taxon>Spermatophyta</taxon>
        <taxon>Magnoliopsida</taxon>
        <taxon>eudicotyledons</taxon>
        <taxon>Gunneridae</taxon>
        <taxon>Pentapetalae</taxon>
        <taxon>rosids</taxon>
        <taxon>fabids</taxon>
        <taxon>Malpighiales</taxon>
        <taxon>Euphorbiaceae</taxon>
        <taxon>Crotonoideae</taxon>
        <taxon>Micrandreae</taxon>
        <taxon>Hevea</taxon>
    </lineage>
</organism>
<name>A0A6A6KL95_HEVBR</name>
<evidence type="ECO:0000256" key="10">
    <source>
        <dbReference type="SAM" id="MobiDB-lite"/>
    </source>
</evidence>
<keyword evidence="3" id="KW-0433">Leucine-rich repeat</keyword>
<feature type="compositionally biased region" description="Basic and acidic residues" evidence="10">
    <location>
        <begin position="506"/>
        <end position="520"/>
    </location>
</feature>
<dbReference type="PANTHER" id="PTHR48065:SF56">
    <property type="entry name" value="RECEPTOR-LIKE PROTEIN 46"/>
    <property type="match status" value="1"/>
</dbReference>
<dbReference type="EMBL" id="JAAGAX010000016">
    <property type="protein sequence ID" value="KAF2288209.1"/>
    <property type="molecule type" value="Genomic_DNA"/>
</dbReference>
<dbReference type="GO" id="GO:0016020">
    <property type="term" value="C:membrane"/>
    <property type="evidence" value="ECO:0007669"/>
    <property type="project" value="UniProtKB-SubCell"/>
</dbReference>
<comment type="caution">
    <text evidence="12">The sequence shown here is derived from an EMBL/GenBank/DDBJ whole genome shotgun (WGS) entry which is preliminary data.</text>
</comment>
<gene>
    <name evidence="12" type="ORF">GH714_005043</name>
</gene>
<comment type="subcellular location">
    <subcellularLocation>
        <location evidence="1">Membrane</location>
        <topology evidence="1">Single-pass membrane protein</topology>
    </subcellularLocation>
</comment>
<dbReference type="SUPFAM" id="SSF52047">
    <property type="entry name" value="RNI-like"/>
    <property type="match status" value="1"/>
</dbReference>
<dbReference type="Pfam" id="PF12799">
    <property type="entry name" value="LRR_4"/>
    <property type="match status" value="1"/>
</dbReference>
<reference evidence="12 13" key="1">
    <citation type="journal article" date="2020" name="Mol. Plant">
        <title>The Chromosome-Based Rubber Tree Genome Provides New Insights into Spurge Genome Evolution and Rubber Biosynthesis.</title>
        <authorList>
            <person name="Liu J."/>
            <person name="Shi C."/>
            <person name="Shi C.C."/>
            <person name="Li W."/>
            <person name="Zhang Q.J."/>
            <person name="Zhang Y."/>
            <person name="Li K."/>
            <person name="Lu H.F."/>
            <person name="Shi C."/>
            <person name="Zhu S.T."/>
            <person name="Xiao Z.Y."/>
            <person name="Nan H."/>
            <person name="Yue Y."/>
            <person name="Zhu X.G."/>
            <person name="Wu Y."/>
            <person name="Hong X.N."/>
            <person name="Fan G.Y."/>
            <person name="Tong Y."/>
            <person name="Zhang D."/>
            <person name="Mao C.L."/>
            <person name="Liu Y.L."/>
            <person name="Hao S.J."/>
            <person name="Liu W.Q."/>
            <person name="Lv M.Q."/>
            <person name="Zhang H.B."/>
            <person name="Liu Y."/>
            <person name="Hu-Tang G.R."/>
            <person name="Wang J.P."/>
            <person name="Wang J.H."/>
            <person name="Sun Y.H."/>
            <person name="Ni S.B."/>
            <person name="Chen W.B."/>
            <person name="Zhang X.C."/>
            <person name="Jiao Y.N."/>
            <person name="Eichler E.E."/>
            <person name="Li G.H."/>
            <person name="Liu X."/>
            <person name="Gao L.Z."/>
        </authorList>
    </citation>
    <scope>NUCLEOTIDE SEQUENCE [LARGE SCALE GENOMIC DNA]</scope>
    <source>
        <strain evidence="13">cv. GT1</strain>
        <tissue evidence="12">Leaf</tissue>
    </source>
</reference>
<protein>
    <recommendedName>
        <fullName evidence="11">Leucine-rich repeat-containing N-terminal plant-type domain-containing protein</fullName>
    </recommendedName>
</protein>
<keyword evidence="6" id="KW-0677">Repeat</keyword>
<evidence type="ECO:0000256" key="2">
    <source>
        <dbReference type="ARBA" id="ARBA00009592"/>
    </source>
</evidence>
<dbReference type="Pfam" id="PF00560">
    <property type="entry name" value="LRR_1"/>
    <property type="match status" value="5"/>
</dbReference>
<dbReference type="SUPFAM" id="SSF52058">
    <property type="entry name" value="L domain-like"/>
    <property type="match status" value="1"/>
</dbReference>
<dbReference type="PROSITE" id="PS51450">
    <property type="entry name" value="LRR"/>
    <property type="match status" value="1"/>
</dbReference>
<evidence type="ECO:0000256" key="4">
    <source>
        <dbReference type="ARBA" id="ARBA00022692"/>
    </source>
</evidence>
<dbReference type="FunFam" id="3.80.10.10:FF:000041">
    <property type="entry name" value="LRR receptor-like serine/threonine-protein kinase ERECTA"/>
    <property type="match status" value="1"/>
</dbReference>
<dbReference type="PANTHER" id="PTHR48065">
    <property type="entry name" value="OS10G0469600 PROTEIN"/>
    <property type="match status" value="1"/>
</dbReference>
<feature type="region of interest" description="Disordered" evidence="10">
    <location>
        <begin position="506"/>
        <end position="535"/>
    </location>
</feature>
<evidence type="ECO:0000256" key="3">
    <source>
        <dbReference type="ARBA" id="ARBA00022614"/>
    </source>
</evidence>
<dbReference type="PRINTS" id="PR00019">
    <property type="entry name" value="LEURICHRPT"/>
</dbReference>
<dbReference type="Gene3D" id="3.80.10.10">
    <property type="entry name" value="Ribonuclease Inhibitor"/>
    <property type="match status" value="3"/>
</dbReference>
<keyword evidence="9" id="KW-0325">Glycoprotein</keyword>
<evidence type="ECO:0000256" key="7">
    <source>
        <dbReference type="ARBA" id="ARBA00022989"/>
    </source>
</evidence>
<evidence type="ECO:0000313" key="12">
    <source>
        <dbReference type="EMBL" id="KAF2288209.1"/>
    </source>
</evidence>
<dbReference type="InterPro" id="IPR013210">
    <property type="entry name" value="LRR_N_plant-typ"/>
</dbReference>
<sequence>MELSGLESWNSTSDCCHWERVRCHNSQKVTSLDLFHLTPSLAMKTLVKSDVLAPLFHLQTLIFLDISYNGHIQGEIPGVGLANLTNLVRLDMAGNSLIGSLPPQLFSLRRLEYLDQQSFWSNSTITDAFDKSFLALALSYNNLSGELPETIGEASRMKILVLSGNRFFGTVPPSISKLGLSWLDLSCNKFSGNEFPIFNPNSSLAYIDFSFNKLSGEVPVTFPLVVKVLLLNENEFSGVLPQEIAKFSRLRYLNLRSNNIGGEIPNFLSQMSSLLILNLRNNSFNGSIPISLSNLSALQILDLSYNNLSGKIPLGFGNLTGMINNHDCPAKHDVPAKPSGQIPFPSSIAMARHVNRTSFWDAKVHILRNLEVFWKKFERGLPIQNLHLYTFLDLSNNQLSGEIPDSLGRLKSLKSLNLSNNNFFGGIPWSFGGLQRMESLDLSHNNFSGEIPHTFGNLLQLSNLDLSNNKLEGCIPGGPQMDRMNDPNSYANNSGLRGMQIKVPCEEIPSKPKQVKEKIVKKSKSSRHGFPGKWQ</sequence>
<keyword evidence="8" id="KW-0472">Membrane</keyword>
<evidence type="ECO:0000256" key="6">
    <source>
        <dbReference type="ARBA" id="ARBA00022737"/>
    </source>
</evidence>
<evidence type="ECO:0000256" key="9">
    <source>
        <dbReference type="ARBA" id="ARBA00023180"/>
    </source>
</evidence>
<evidence type="ECO:0000256" key="8">
    <source>
        <dbReference type="ARBA" id="ARBA00023136"/>
    </source>
</evidence>
<dbReference type="Pfam" id="PF08263">
    <property type="entry name" value="LRRNT_2"/>
    <property type="match status" value="1"/>
</dbReference>
<accession>A0A6A6KL95</accession>
<keyword evidence="7" id="KW-1133">Transmembrane helix</keyword>
<keyword evidence="13" id="KW-1185">Reference proteome</keyword>
<evidence type="ECO:0000256" key="5">
    <source>
        <dbReference type="ARBA" id="ARBA00022729"/>
    </source>
</evidence>
<evidence type="ECO:0000313" key="13">
    <source>
        <dbReference type="Proteomes" id="UP000467840"/>
    </source>
</evidence>
<keyword evidence="4" id="KW-0812">Transmembrane</keyword>
<dbReference type="FunFam" id="3.80.10.10:FF:000111">
    <property type="entry name" value="LRR receptor-like serine/threonine-protein kinase ERECTA"/>
    <property type="match status" value="1"/>
</dbReference>
<dbReference type="InterPro" id="IPR003591">
    <property type="entry name" value="Leu-rich_rpt_typical-subtyp"/>
</dbReference>
<evidence type="ECO:0000259" key="11">
    <source>
        <dbReference type="Pfam" id="PF08263"/>
    </source>
</evidence>
<dbReference type="InterPro" id="IPR001611">
    <property type="entry name" value="Leu-rich_rpt"/>
</dbReference>
<dbReference type="Pfam" id="PF13855">
    <property type="entry name" value="LRR_8"/>
    <property type="match status" value="1"/>
</dbReference>
<comment type="similarity">
    <text evidence="2">Belongs to the RLP family.</text>
</comment>
<dbReference type="AlphaFoldDB" id="A0A6A6KL95"/>
<feature type="domain" description="Leucine-rich repeat-containing N-terminal plant-type" evidence="11">
    <location>
        <begin position="6"/>
        <end position="23"/>
    </location>
</feature>
<evidence type="ECO:0000256" key="1">
    <source>
        <dbReference type="ARBA" id="ARBA00004167"/>
    </source>
</evidence>
<keyword evidence="5" id="KW-0732">Signal</keyword>
<dbReference type="SMART" id="SM00369">
    <property type="entry name" value="LRR_TYP"/>
    <property type="match status" value="6"/>
</dbReference>
<proteinExistence type="inferred from homology"/>
<dbReference type="InterPro" id="IPR032675">
    <property type="entry name" value="LRR_dom_sf"/>
</dbReference>
<dbReference type="InterPro" id="IPR025875">
    <property type="entry name" value="Leu-rich_rpt_4"/>
</dbReference>